<evidence type="ECO:0000313" key="1">
    <source>
        <dbReference type="EMBL" id="KAB4470233.1"/>
    </source>
</evidence>
<dbReference type="PANTHER" id="PTHR46832:SF1">
    <property type="entry name" value="5'-METHYLTHIOADENOSINE_S-ADENOSYLHOMOCYSTEINE NUCLEOSIDASE"/>
    <property type="match status" value="1"/>
</dbReference>
<dbReference type="AlphaFoldDB" id="A0A6I0SGC6"/>
<dbReference type="GO" id="GO:0000160">
    <property type="term" value="P:phosphorelay signal transduction system"/>
    <property type="evidence" value="ECO:0007669"/>
    <property type="project" value="InterPro"/>
</dbReference>
<dbReference type="PANTHER" id="PTHR46832">
    <property type="entry name" value="5'-METHYLTHIOADENOSINE/S-ADENOSYLHOMOCYSTEINE NUCLEOSIDASE"/>
    <property type="match status" value="1"/>
</dbReference>
<reference evidence="1 2" key="1">
    <citation type="journal article" date="2019" name="Nat. Med.">
        <title>A library of human gut bacterial isolates paired with longitudinal multiomics data enables mechanistic microbiome research.</title>
        <authorList>
            <person name="Poyet M."/>
            <person name="Groussin M."/>
            <person name="Gibbons S.M."/>
            <person name="Avila-Pacheco J."/>
            <person name="Jiang X."/>
            <person name="Kearney S.M."/>
            <person name="Perrotta A.R."/>
            <person name="Berdy B."/>
            <person name="Zhao S."/>
            <person name="Lieberman T.D."/>
            <person name="Swanson P.K."/>
            <person name="Smith M."/>
            <person name="Roesemann S."/>
            <person name="Alexander J.E."/>
            <person name="Rich S.A."/>
            <person name="Livny J."/>
            <person name="Vlamakis H."/>
            <person name="Clish C."/>
            <person name="Bullock K."/>
            <person name="Deik A."/>
            <person name="Scott J."/>
            <person name="Pierce K.A."/>
            <person name="Xavier R.J."/>
            <person name="Alm E.J."/>
        </authorList>
    </citation>
    <scope>NUCLEOTIDE SEQUENCE [LARGE SCALE GENOMIC DNA]</scope>
    <source>
        <strain evidence="1 2">BIOML-A162</strain>
    </source>
</reference>
<proteinExistence type="predicted"/>
<dbReference type="GO" id="GO:0009116">
    <property type="term" value="P:nucleoside metabolic process"/>
    <property type="evidence" value="ECO:0007669"/>
    <property type="project" value="InterPro"/>
</dbReference>
<gene>
    <name evidence="1" type="ORF">GAN91_26505</name>
</gene>
<dbReference type="InterPro" id="IPR011006">
    <property type="entry name" value="CheY-like_superfamily"/>
</dbReference>
<dbReference type="Pfam" id="PF01048">
    <property type="entry name" value="PNP_UDP_1"/>
    <property type="match status" value="1"/>
</dbReference>
<dbReference type="GO" id="GO:0008930">
    <property type="term" value="F:methylthioadenosine nucleosidase activity"/>
    <property type="evidence" value="ECO:0007669"/>
    <property type="project" value="TreeGrafter"/>
</dbReference>
<sequence length="423" mass="48488">MAIKSKKNNKRKYMIKILIMDDSRPKTEAIKRYLTDDCLLPSDNIDTAITINEGRKLLTKYDYDLLLLDLVMPLNDDSEPDADESPKFIDEIYTSTYIHIPIHIIGFSQFDDLLETSKSKFEDKLWHLLKFDLSKNDWKTKLQNKIQHLIRTKEFFSKSLGEKYRFDYGIICALDKEFSLMQSAFVNIDWKKFKVEGHPFNFYSAEISTINGSRLKIVSCCVNEMGMQATAVVSALMFSLFELKCLFMTGICAGIEGKVNMGDIIIAERIFDYGSGKLKSNEDGEPFLEPSYNPLDVEYELLGTIHHFLTEEDVDTKIYNQLRKVFLHKIDKIPQIVIAPTACGSYVVANSKFADGLKVGERKLAGVEMEGYGLYKTGYIEKKQCLMVKSVCDFANETKGDDYQSMCAFSSASFVYFFLKHIY</sequence>
<dbReference type="GO" id="GO:0019284">
    <property type="term" value="P:L-methionine salvage from S-adenosylmethionine"/>
    <property type="evidence" value="ECO:0007669"/>
    <property type="project" value="TreeGrafter"/>
</dbReference>
<protein>
    <submittedName>
        <fullName evidence="1">5'-methylthioadenosine/S-adenosylhomocysteine nucleosidase</fullName>
    </submittedName>
</protein>
<dbReference type="GO" id="GO:0008782">
    <property type="term" value="F:adenosylhomocysteine nucleosidase activity"/>
    <property type="evidence" value="ECO:0007669"/>
    <property type="project" value="TreeGrafter"/>
</dbReference>
<organism evidence="1 2">
    <name type="scientific">Bacteroides thetaiotaomicron</name>
    <dbReference type="NCBI Taxonomy" id="818"/>
    <lineage>
        <taxon>Bacteria</taxon>
        <taxon>Pseudomonadati</taxon>
        <taxon>Bacteroidota</taxon>
        <taxon>Bacteroidia</taxon>
        <taxon>Bacteroidales</taxon>
        <taxon>Bacteroidaceae</taxon>
        <taxon>Bacteroides</taxon>
    </lineage>
</organism>
<dbReference type="SUPFAM" id="SSF52172">
    <property type="entry name" value="CheY-like"/>
    <property type="match status" value="1"/>
</dbReference>
<name>A0A6I0SGC6_BACT4</name>
<accession>A0A6I0SGC6</accession>
<dbReference type="Gene3D" id="3.40.50.2300">
    <property type="match status" value="1"/>
</dbReference>
<dbReference type="EMBL" id="WCRY01000050">
    <property type="protein sequence ID" value="KAB4470233.1"/>
    <property type="molecule type" value="Genomic_DNA"/>
</dbReference>
<dbReference type="Gene3D" id="3.40.50.1580">
    <property type="entry name" value="Nucleoside phosphorylase domain"/>
    <property type="match status" value="1"/>
</dbReference>
<dbReference type="InterPro" id="IPR000845">
    <property type="entry name" value="Nucleoside_phosphorylase_d"/>
</dbReference>
<dbReference type="InterPro" id="IPR001789">
    <property type="entry name" value="Sig_transdc_resp-reg_receiver"/>
</dbReference>
<dbReference type="PROSITE" id="PS50110">
    <property type="entry name" value="RESPONSE_REGULATORY"/>
    <property type="match status" value="1"/>
</dbReference>
<evidence type="ECO:0000313" key="2">
    <source>
        <dbReference type="Proteomes" id="UP000436858"/>
    </source>
</evidence>
<dbReference type="SUPFAM" id="SSF53167">
    <property type="entry name" value="Purine and uridine phosphorylases"/>
    <property type="match status" value="1"/>
</dbReference>
<comment type="caution">
    <text evidence="1">The sequence shown here is derived from an EMBL/GenBank/DDBJ whole genome shotgun (WGS) entry which is preliminary data.</text>
</comment>
<dbReference type="Proteomes" id="UP000436858">
    <property type="component" value="Unassembled WGS sequence"/>
</dbReference>
<dbReference type="GO" id="GO:0005829">
    <property type="term" value="C:cytosol"/>
    <property type="evidence" value="ECO:0007669"/>
    <property type="project" value="TreeGrafter"/>
</dbReference>
<dbReference type="InterPro" id="IPR035994">
    <property type="entry name" value="Nucleoside_phosphorylase_sf"/>
</dbReference>